<evidence type="ECO:0000313" key="2">
    <source>
        <dbReference type="Proteomes" id="UP000645828"/>
    </source>
</evidence>
<keyword evidence="2" id="KW-1185">Reference proteome</keyword>
<dbReference type="Gene3D" id="2.20.25.10">
    <property type="match status" value="1"/>
</dbReference>
<dbReference type="PANTHER" id="PTHR12773:SF0">
    <property type="entry name" value="MULTIFUNCTIONAL METHYLTRANSFERASE SUBUNIT TRM112-LIKE PROTEIN"/>
    <property type="match status" value="1"/>
</dbReference>
<dbReference type="GO" id="GO:0070476">
    <property type="term" value="P:rRNA (guanine-N7)-methylation"/>
    <property type="evidence" value="ECO:0007669"/>
    <property type="project" value="TreeGrafter"/>
</dbReference>
<name>A0A811ZG94_NYCPR</name>
<dbReference type="PANTHER" id="PTHR12773">
    <property type="entry name" value="UPF0315 PROTEIN-RELATED"/>
    <property type="match status" value="1"/>
</dbReference>
<accession>A0A811ZG94</accession>
<organism evidence="1 2">
    <name type="scientific">Nyctereutes procyonoides</name>
    <name type="common">Raccoon dog</name>
    <name type="synonym">Canis procyonoides</name>
    <dbReference type="NCBI Taxonomy" id="34880"/>
    <lineage>
        <taxon>Eukaryota</taxon>
        <taxon>Metazoa</taxon>
        <taxon>Chordata</taxon>
        <taxon>Craniata</taxon>
        <taxon>Vertebrata</taxon>
        <taxon>Euteleostomi</taxon>
        <taxon>Mammalia</taxon>
        <taxon>Eutheria</taxon>
        <taxon>Laurasiatheria</taxon>
        <taxon>Carnivora</taxon>
        <taxon>Caniformia</taxon>
        <taxon>Canidae</taxon>
        <taxon>Nyctereutes</taxon>
    </lineage>
</organism>
<dbReference type="GO" id="GO:0030488">
    <property type="term" value="P:tRNA methylation"/>
    <property type="evidence" value="ECO:0007669"/>
    <property type="project" value="TreeGrafter"/>
</dbReference>
<dbReference type="GO" id="GO:0046982">
    <property type="term" value="F:protein heterodimerization activity"/>
    <property type="evidence" value="ECO:0007669"/>
    <property type="project" value="InterPro"/>
</dbReference>
<dbReference type="EMBL" id="CAJHUB010000764">
    <property type="protein sequence ID" value="CAD7687692.1"/>
    <property type="molecule type" value="Genomic_DNA"/>
</dbReference>
<reference evidence="1" key="1">
    <citation type="submission" date="2020-12" db="EMBL/GenBank/DDBJ databases">
        <authorList>
            <consortium name="Molecular Ecology Group"/>
        </authorList>
    </citation>
    <scope>NUCLEOTIDE SEQUENCE</scope>
    <source>
        <strain evidence="1">TBG_1078</strain>
    </source>
</reference>
<gene>
    <name evidence="1" type="ORF">NYPRO_LOCUS20485</name>
</gene>
<sequence>MFLLVEVPKGWVEGFEHDEEFLKIHHSLLELDVSEGTLQCPESGHLFPYSDRVPNMLLSEEGTQT</sequence>
<dbReference type="InterPro" id="IPR039127">
    <property type="entry name" value="Trm112"/>
</dbReference>
<dbReference type="Proteomes" id="UP000645828">
    <property type="component" value="Unassembled WGS sequence"/>
</dbReference>
<dbReference type="AlphaFoldDB" id="A0A811ZG94"/>
<comment type="caution">
    <text evidence="1">The sequence shown here is derived from an EMBL/GenBank/DDBJ whole genome shotgun (WGS) entry which is preliminary data.</text>
</comment>
<dbReference type="SUPFAM" id="SSF158997">
    <property type="entry name" value="Trm112p-like"/>
    <property type="match status" value="1"/>
</dbReference>
<protein>
    <submittedName>
        <fullName evidence="1">(raccoon dog) hypothetical protein</fullName>
    </submittedName>
</protein>
<proteinExistence type="predicted"/>
<evidence type="ECO:0000313" key="1">
    <source>
        <dbReference type="EMBL" id="CAD7687692.1"/>
    </source>
</evidence>